<dbReference type="PATRIC" id="fig|520764.3.peg.1706"/>
<sequence>MEVTAVELKYGRKVINLEISKNNLLAVLKAGNIPAVSDERQAVIKALKAPIGSPPLSEIVKEGDRVVIIASDITRNVRNQVVIPAIIDELREAHVPYEDITIVVATGTHRGHTFQELEYLFGPEVTKRVRIVDHDSKNKDDLVYIGTTSRGTPVWINRLVAEADKVIITGGIVYHSMAGFGGGRKAICPGVSGFDTIQHNHKLMLNPPEEGGGLKETVGCGKLKDNPMAEDMDEIAAMVNPSFMVNVILNDEGKIAKVVAGDYRKAFEEGCRVVEKFFSLKVKEKADVLFLSCGGFPKDIDLYQATKAVENSIGVLKEGGAVVLFAECPEGVGHGDFYRIIHEFRARREREEELWREFTIAKAVGYMLTLICEKHRVILVSNFDSKDVLELGMIPAEDAGQALGKVREILGHEFRAYVVPEASSSVLFLSDDGELFPGK</sequence>
<dbReference type="AlphaFoldDB" id="A0A140L7N2"/>
<evidence type="ECO:0000313" key="4">
    <source>
        <dbReference type="Proteomes" id="UP000070427"/>
    </source>
</evidence>
<dbReference type="RefSeq" id="WP_066353708.1">
    <property type="nucleotide sequence ID" value="NZ_LOED01000019.1"/>
</dbReference>
<dbReference type="InterPro" id="IPR043166">
    <property type="entry name" value="LarA-like_C"/>
</dbReference>
<evidence type="ECO:0000313" key="3">
    <source>
        <dbReference type="EMBL" id="KXG76557.1"/>
    </source>
</evidence>
<dbReference type="Proteomes" id="UP000070427">
    <property type="component" value="Unassembled WGS sequence"/>
</dbReference>
<accession>A0A140L7N2</accession>
<protein>
    <submittedName>
        <fullName evidence="3">Uncharacterized protein</fullName>
    </submittedName>
</protein>
<dbReference type="InterPro" id="IPR018657">
    <property type="entry name" value="LarA-like_N"/>
</dbReference>
<dbReference type="Pfam" id="PF09861">
    <property type="entry name" value="Lar_N"/>
    <property type="match status" value="1"/>
</dbReference>
<keyword evidence="4" id="KW-1185">Reference proteome</keyword>
<feature type="domain" description="Lactate racemase C-terminal" evidence="2">
    <location>
        <begin position="283"/>
        <end position="424"/>
    </location>
</feature>
<organism evidence="3 4">
    <name type="scientific">Fervidicola ferrireducens</name>
    <dbReference type="NCBI Taxonomy" id="520764"/>
    <lineage>
        <taxon>Bacteria</taxon>
        <taxon>Bacillati</taxon>
        <taxon>Bacillota</taxon>
        <taxon>Clostridia</taxon>
        <taxon>Thermosediminibacterales</taxon>
        <taxon>Thermosediminibacteraceae</taxon>
        <taxon>Fervidicola</taxon>
    </lineage>
</organism>
<dbReference type="InterPro" id="IPR048068">
    <property type="entry name" value="LarA-like"/>
</dbReference>
<evidence type="ECO:0000259" key="1">
    <source>
        <dbReference type="Pfam" id="PF09861"/>
    </source>
</evidence>
<proteinExistence type="predicted"/>
<dbReference type="OrthoDB" id="9770545at2"/>
<dbReference type="InterPro" id="IPR047926">
    <property type="entry name" value="Ni_dep_LarA"/>
</dbReference>
<dbReference type="GO" id="GO:0050043">
    <property type="term" value="F:lactate racemase activity"/>
    <property type="evidence" value="ECO:0007669"/>
    <property type="project" value="InterPro"/>
</dbReference>
<comment type="caution">
    <text evidence="3">The sequence shown here is derived from an EMBL/GenBank/DDBJ whole genome shotgun (WGS) entry which is preliminary data.</text>
</comment>
<gene>
    <name evidence="3" type="ORF">AN618_15880</name>
</gene>
<dbReference type="EMBL" id="LOED01000019">
    <property type="protein sequence ID" value="KXG76557.1"/>
    <property type="molecule type" value="Genomic_DNA"/>
</dbReference>
<name>A0A140L7N2_9FIRM</name>
<dbReference type="Pfam" id="PF21113">
    <property type="entry name" value="LarA_C"/>
    <property type="match status" value="1"/>
</dbReference>
<dbReference type="STRING" id="520764.AN618_15880"/>
<dbReference type="Gene3D" id="3.40.50.11440">
    <property type="match status" value="1"/>
</dbReference>
<reference evidence="3 4" key="1">
    <citation type="submission" date="2015-12" db="EMBL/GenBank/DDBJ databases">
        <title>Draft genome sequnece of Fervidicola ferrireducens strain Y170.</title>
        <authorList>
            <person name="Patel B.K."/>
        </authorList>
    </citation>
    <scope>NUCLEOTIDE SEQUENCE [LARGE SCALE GENOMIC DNA]</scope>
    <source>
        <strain evidence="3 4">Y170</strain>
    </source>
</reference>
<dbReference type="PANTHER" id="PTHR33171:SF17">
    <property type="entry name" value="LARA-LIKE N-TERMINAL DOMAIN-CONTAINING PROTEIN"/>
    <property type="match status" value="1"/>
</dbReference>
<dbReference type="Gene3D" id="3.90.226.30">
    <property type="match status" value="1"/>
</dbReference>
<dbReference type="InterPro" id="IPR048520">
    <property type="entry name" value="LarA_C"/>
</dbReference>
<feature type="domain" description="LarA-like N-terminal" evidence="1">
    <location>
        <begin position="10"/>
        <end position="209"/>
    </location>
</feature>
<evidence type="ECO:0000259" key="2">
    <source>
        <dbReference type="Pfam" id="PF21113"/>
    </source>
</evidence>
<dbReference type="NCBIfam" id="NF033504">
    <property type="entry name" value="Ni_dep_LarA"/>
    <property type="match status" value="1"/>
</dbReference>
<dbReference type="InParanoid" id="A0A140L7N2"/>
<dbReference type="PANTHER" id="PTHR33171">
    <property type="entry name" value="LAR_N DOMAIN-CONTAINING PROTEIN"/>
    <property type="match status" value="1"/>
</dbReference>